<comment type="caution">
    <text evidence="2">The sequence shown here is derived from an EMBL/GenBank/DDBJ whole genome shotgun (WGS) entry which is preliminary data.</text>
</comment>
<feature type="region of interest" description="Disordered" evidence="1">
    <location>
        <begin position="57"/>
        <end position="84"/>
    </location>
</feature>
<reference evidence="2" key="1">
    <citation type="submission" date="2023-03" db="EMBL/GenBank/DDBJ databases">
        <title>Massive genome expansion in bonnet fungi (Mycena s.s.) driven by repeated elements and novel gene families across ecological guilds.</title>
        <authorList>
            <consortium name="Lawrence Berkeley National Laboratory"/>
            <person name="Harder C.B."/>
            <person name="Miyauchi S."/>
            <person name="Viragh M."/>
            <person name="Kuo A."/>
            <person name="Thoen E."/>
            <person name="Andreopoulos B."/>
            <person name="Lu D."/>
            <person name="Skrede I."/>
            <person name="Drula E."/>
            <person name="Henrissat B."/>
            <person name="Morin E."/>
            <person name="Kohler A."/>
            <person name="Barry K."/>
            <person name="LaButti K."/>
            <person name="Morin E."/>
            <person name="Salamov A."/>
            <person name="Lipzen A."/>
            <person name="Mereny Z."/>
            <person name="Hegedus B."/>
            <person name="Baldrian P."/>
            <person name="Stursova M."/>
            <person name="Weitz H."/>
            <person name="Taylor A."/>
            <person name="Grigoriev I.V."/>
            <person name="Nagy L.G."/>
            <person name="Martin F."/>
            <person name="Kauserud H."/>
        </authorList>
    </citation>
    <scope>NUCLEOTIDE SEQUENCE</scope>
    <source>
        <strain evidence="2">CBHHK182m</strain>
    </source>
</reference>
<dbReference type="Proteomes" id="UP001215598">
    <property type="component" value="Unassembled WGS sequence"/>
</dbReference>
<keyword evidence="3" id="KW-1185">Reference proteome</keyword>
<dbReference type="AlphaFoldDB" id="A0AAD7IPR5"/>
<gene>
    <name evidence="2" type="ORF">B0H16DRAFT_1726404</name>
</gene>
<protein>
    <submittedName>
        <fullName evidence="2">Uncharacterized protein</fullName>
    </submittedName>
</protein>
<dbReference type="EMBL" id="JARKIB010000079">
    <property type="protein sequence ID" value="KAJ7746683.1"/>
    <property type="molecule type" value="Genomic_DNA"/>
</dbReference>
<evidence type="ECO:0000313" key="2">
    <source>
        <dbReference type="EMBL" id="KAJ7746683.1"/>
    </source>
</evidence>
<accession>A0AAD7IPR5</accession>
<organism evidence="2 3">
    <name type="scientific">Mycena metata</name>
    <dbReference type="NCBI Taxonomy" id="1033252"/>
    <lineage>
        <taxon>Eukaryota</taxon>
        <taxon>Fungi</taxon>
        <taxon>Dikarya</taxon>
        <taxon>Basidiomycota</taxon>
        <taxon>Agaricomycotina</taxon>
        <taxon>Agaricomycetes</taxon>
        <taxon>Agaricomycetidae</taxon>
        <taxon>Agaricales</taxon>
        <taxon>Marasmiineae</taxon>
        <taxon>Mycenaceae</taxon>
        <taxon>Mycena</taxon>
    </lineage>
</organism>
<sequence>MSSPIPDRHERQDYALERADDLFHDFDAVWDGSSPVTVNFRAKASVKIESLKRRFSSVDNMAPPSPAQKRPRLPPALDDVPSATSTLNADLQSQRDVTLSNCSQDRSHPRTKRVEERYASLLHHLNEETFSSQTFLTNIENPVGGEHAAFAQLSVGYSNDGCLRDWKQFLSDKFSSIDVSWLSNELGGIEKRADLEGTDRIRATHLALQDTVESTNKKCYIEFLISHISVLSFGMDWREIKGKNSNKIKQEFYESMYQSIPDNKALFGALTAQECLSAINNDHAAPYTAWRAKIDAQITARNRFVDLYLAYGPIVFLDPFWDVRTLTNSARHKDFPALFKYFIENVPEEEGVTVTVTRWRGSFDALGGVVSAIDTRLAKCMKSLLDKYPDDV</sequence>
<evidence type="ECO:0000256" key="1">
    <source>
        <dbReference type="SAM" id="MobiDB-lite"/>
    </source>
</evidence>
<evidence type="ECO:0000313" key="3">
    <source>
        <dbReference type="Proteomes" id="UP001215598"/>
    </source>
</evidence>
<name>A0AAD7IPR5_9AGAR</name>
<proteinExistence type="predicted"/>